<protein>
    <submittedName>
        <fullName evidence="2">Uncharacterized protein</fullName>
    </submittedName>
</protein>
<evidence type="ECO:0000313" key="3">
    <source>
        <dbReference type="Proteomes" id="UP000565711"/>
    </source>
</evidence>
<accession>A0A846XSR2</accession>
<organism evidence="2 3">
    <name type="scientific">Nocardia vermiculata</name>
    <dbReference type="NCBI Taxonomy" id="257274"/>
    <lineage>
        <taxon>Bacteria</taxon>
        <taxon>Bacillati</taxon>
        <taxon>Actinomycetota</taxon>
        <taxon>Actinomycetes</taxon>
        <taxon>Mycobacteriales</taxon>
        <taxon>Nocardiaceae</taxon>
        <taxon>Nocardia</taxon>
    </lineage>
</organism>
<keyword evidence="3" id="KW-1185">Reference proteome</keyword>
<name>A0A846XSR2_9NOCA</name>
<feature type="region of interest" description="Disordered" evidence="1">
    <location>
        <begin position="92"/>
        <end position="203"/>
    </location>
</feature>
<proteinExistence type="predicted"/>
<reference evidence="2 3" key="1">
    <citation type="submission" date="2020-04" db="EMBL/GenBank/DDBJ databases">
        <title>MicrobeNet Type strains.</title>
        <authorList>
            <person name="Nicholson A.C."/>
        </authorList>
    </citation>
    <scope>NUCLEOTIDE SEQUENCE [LARGE SCALE GENOMIC DNA]</scope>
    <source>
        <strain evidence="2 3">JCM 12354</strain>
    </source>
</reference>
<feature type="compositionally biased region" description="Low complexity" evidence="1">
    <location>
        <begin position="173"/>
        <end position="194"/>
    </location>
</feature>
<dbReference type="RefSeq" id="WP_067873427.1">
    <property type="nucleotide sequence ID" value="NZ_JAAXOP010000001.1"/>
</dbReference>
<comment type="caution">
    <text evidence="2">The sequence shown here is derived from an EMBL/GenBank/DDBJ whole genome shotgun (WGS) entry which is preliminary data.</text>
</comment>
<dbReference type="EMBL" id="JAAXOP010000001">
    <property type="protein sequence ID" value="NKY49112.1"/>
    <property type="molecule type" value="Genomic_DNA"/>
</dbReference>
<sequence length="203" mass="21404">MDDRVDTGDRADAETSGRLQLNGRLNMKVAGPAMAAGAVSLGLVLIGACGIGQDDVYVAPPPLAADLQVASTPVKQVSGTTTAQVVIPPSPTWRVAVNTPPRRTTTSAPTTMESTESVESTGSRPSDLPSRPPTTTYSTTRTTEPETPETSDRADGFTIPDTTHSDSSDTEETTTTRPYPSTESSPTTDSFFSDDGYEPYEDN</sequence>
<gene>
    <name evidence="2" type="ORF">HGA08_02665</name>
</gene>
<dbReference type="Proteomes" id="UP000565711">
    <property type="component" value="Unassembled WGS sequence"/>
</dbReference>
<evidence type="ECO:0000313" key="2">
    <source>
        <dbReference type="EMBL" id="NKY49112.1"/>
    </source>
</evidence>
<feature type="compositionally biased region" description="Low complexity" evidence="1">
    <location>
        <begin position="133"/>
        <end position="142"/>
    </location>
</feature>
<dbReference type="AlphaFoldDB" id="A0A846XSR2"/>
<evidence type="ECO:0000256" key="1">
    <source>
        <dbReference type="SAM" id="MobiDB-lite"/>
    </source>
</evidence>
<feature type="compositionally biased region" description="Low complexity" evidence="1">
    <location>
        <begin position="99"/>
        <end position="123"/>
    </location>
</feature>